<evidence type="ECO:0000313" key="1">
    <source>
        <dbReference type="EMBL" id="KAK5838819.1"/>
    </source>
</evidence>
<organism evidence="1 2">
    <name type="scientific">Gossypium arboreum</name>
    <name type="common">Tree cotton</name>
    <name type="synonym">Gossypium nanking</name>
    <dbReference type="NCBI Taxonomy" id="29729"/>
    <lineage>
        <taxon>Eukaryota</taxon>
        <taxon>Viridiplantae</taxon>
        <taxon>Streptophyta</taxon>
        <taxon>Embryophyta</taxon>
        <taxon>Tracheophyta</taxon>
        <taxon>Spermatophyta</taxon>
        <taxon>Magnoliopsida</taxon>
        <taxon>eudicotyledons</taxon>
        <taxon>Gunneridae</taxon>
        <taxon>Pentapetalae</taxon>
        <taxon>rosids</taxon>
        <taxon>malvids</taxon>
        <taxon>Malvales</taxon>
        <taxon>Malvaceae</taxon>
        <taxon>Malvoideae</taxon>
        <taxon>Gossypium</taxon>
    </lineage>
</organism>
<evidence type="ECO:0000313" key="2">
    <source>
        <dbReference type="Proteomes" id="UP001358586"/>
    </source>
</evidence>
<reference evidence="1 2" key="1">
    <citation type="submission" date="2023-03" db="EMBL/GenBank/DDBJ databases">
        <title>WGS of Gossypium arboreum.</title>
        <authorList>
            <person name="Yu D."/>
        </authorList>
    </citation>
    <scope>NUCLEOTIDE SEQUENCE [LARGE SCALE GENOMIC DNA]</scope>
    <source>
        <tissue evidence="1">Leaf</tissue>
    </source>
</reference>
<name>A0ABR0QII1_GOSAR</name>
<dbReference type="Proteomes" id="UP001358586">
    <property type="component" value="Chromosome 3"/>
</dbReference>
<keyword evidence="2" id="KW-1185">Reference proteome</keyword>
<sequence>MISYKNVENECSCEANTCAGGAGSNPNHTAVVQVPNMDVKAILSSSHVTKKYQNRPRAIENASVTKESEPPQLKWCRLKKGLLSPKVSFPLVPSLPIAIAIQVEPSQATVFPVQDVDTSQADLLAESLPLDPFVIPSTSHPKPSTSTESFEFFP</sequence>
<dbReference type="EMBL" id="JARKNE010000003">
    <property type="protein sequence ID" value="KAK5838819.1"/>
    <property type="molecule type" value="Genomic_DNA"/>
</dbReference>
<proteinExistence type="predicted"/>
<gene>
    <name evidence="1" type="ORF">PVK06_007558</name>
</gene>
<comment type="caution">
    <text evidence="1">The sequence shown here is derived from an EMBL/GenBank/DDBJ whole genome shotgun (WGS) entry which is preliminary data.</text>
</comment>
<accession>A0ABR0QII1</accession>
<protein>
    <submittedName>
        <fullName evidence="1">Uncharacterized protein</fullName>
    </submittedName>
</protein>